<protein>
    <submittedName>
        <fullName evidence="3">Uncharacterized protein LOC129927399 isoform X2</fullName>
    </submittedName>
</protein>
<organism evidence="2 3">
    <name type="scientific">Biomphalaria glabrata</name>
    <name type="common">Bloodfluke planorb</name>
    <name type="synonym">Freshwater snail</name>
    <dbReference type="NCBI Taxonomy" id="6526"/>
    <lineage>
        <taxon>Eukaryota</taxon>
        <taxon>Metazoa</taxon>
        <taxon>Spiralia</taxon>
        <taxon>Lophotrochozoa</taxon>
        <taxon>Mollusca</taxon>
        <taxon>Gastropoda</taxon>
        <taxon>Heterobranchia</taxon>
        <taxon>Euthyneura</taxon>
        <taxon>Panpulmonata</taxon>
        <taxon>Hygrophila</taxon>
        <taxon>Lymnaeoidea</taxon>
        <taxon>Planorbidae</taxon>
        <taxon>Biomphalaria</taxon>
    </lineage>
</organism>
<dbReference type="Proteomes" id="UP001165740">
    <property type="component" value="Chromosome 7"/>
</dbReference>
<evidence type="ECO:0000256" key="1">
    <source>
        <dbReference type="SAM" id="MobiDB-lite"/>
    </source>
</evidence>
<sequence length="375" mass="43018">MFNPLLNTVGHELHIADAEGDYNLHTFNRCTKNPGHTDFVSVDAFRTEHLPKCFREDAFYQIVKRIFDFTVKLEVRMVSSCRPALWEGSPYPCSDWPSKRRLRHGTGSIRSMYMYCNGLNSDKIYHRDCRLACDCKRCQGSMAPSQIWWEIEVMTATHVVFDENEAKRTTCVLFHDRPGCQDIKLDTVHVDYANITTDKCWLRCVTCDKDLVSKFEEMFKNYDQAWTNLYVRYSQLKTMDRTALIVSHPHGCFKHVSVGKWTETQVFYEYQNNSEEQSDDNSNTLSPSRSNSQIPDDGSNGLIASKFPTVAYTLKGPKLTAYYYTTPTCPGTSGATVYLLGIYDGQRYMYSDHHTHIGTAARQDCIGHCGFGFND</sequence>
<accession>A0A9W3AYI8</accession>
<keyword evidence="2" id="KW-1185">Reference proteome</keyword>
<evidence type="ECO:0000313" key="2">
    <source>
        <dbReference type="Proteomes" id="UP001165740"/>
    </source>
</evidence>
<feature type="compositionally biased region" description="Polar residues" evidence="1">
    <location>
        <begin position="284"/>
        <end position="294"/>
    </location>
</feature>
<reference evidence="3" key="1">
    <citation type="submission" date="2025-08" db="UniProtKB">
        <authorList>
            <consortium name="RefSeq"/>
        </authorList>
    </citation>
    <scope>IDENTIFICATION</scope>
</reference>
<feature type="compositionally biased region" description="Low complexity" evidence="1">
    <location>
        <begin position="273"/>
        <end position="283"/>
    </location>
</feature>
<dbReference type="GeneID" id="129927399"/>
<dbReference type="AlphaFoldDB" id="A0A9W3AYI8"/>
<evidence type="ECO:0000313" key="3">
    <source>
        <dbReference type="RefSeq" id="XP_055892287.1"/>
    </source>
</evidence>
<proteinExistence type="predicted"/>
<dbReference type="RefSeq" id="XP_055892287.1">
    <property type="nucleotide sequence ID" value="XM_056036312.1"/>
</dbReference>
<gene>
    <name evidence="3" type="primary">LOC129927399</name>
</gene>
<name>A0A9W3AYI8_BIOGL</name>
<feature type="region of interest" description="Disordered" evidence="1">
    <location>
        <begin position="273"/>
        <end position="300"/>
    </location>
</feature>